<evidence type="ECO:0000256" key="10">
    <source>
        <dbReference type="SAM" id="Phobius"/>
    </source>
</evidence>
<name>A0A1M6HES7_9CLOT</name>
<dbReference type="SUPFAM" id="SSF103190">
    <property type="entry name" value="Sensory domain-like"/>
    <property type="match status" value="1"/>
</dbReference>
<dbReference type="Gene3D" id="3.30.450.20">
    <property type="entry name" value="PAS domain"/>
    <property type="match status" value="1"/>
</dbReference>
<dbReference type="AlphaFoldDB" id="A0A1M6HES7"/>
<dbReference type="Proteomes" id="UP000184080">
    <property type="component" value="Unassembled WGS sequence"/>
</dbReference>
<dbReference type="CDD" id="cd12914">
    <property type="entry name" value="PDC1_DGC_like"/>
    <property type="match status" value="1"/>
</dbReference>
<keyword evidence="14" id="KW-1185">Reference proteome</keyword>
<dbReference type="RefSeq" id="WP_073006961.1">
    <property type="nucleotide sequence ID" value="NZ_FQZO01000003.1"/>
</dbReference>
<keyword evidence="4 10" id="KW-0812">Transmembrane</keyword>
<evidence type="ECO:0000259" key="12">
    <source>
        <dbReference type="PROSITE" id="PS50885"/>
    </source>
</evidence>
<reference evidence="13 14" key="1">
    <citation type="submission" date="2016-11" db="EMBL/GenBank/DDBJ databases">
        <authorList>
            <person name="Jaros S."/>
            <person name="Januszkiewicz K."/>
            <person name="Wedrychowicz H."/>
        </authorList>
    </citation>
    <scope>NUCLEOTIDE SEQUENCE [LARGE SCALE GENOMIC DNA]</scope>
    <source>
        <strain evidence="13 14">DSM 21864</strain>
    </source>
</reference>
<evidence type="ECO:0000256" key="7">
    <source>
        <dbReference type="ARBA" id="ARBA00023224"/>
    </source>
</evidence>
<keyword evidence="2" id="KW-1003">Cell membrane</keyword>
<dbReference type="InterPro" id="IPR029151">
    <property type="entry name" value="Sensor-like_sf"/>
</dbReference>
<dbReference type="GO" id="GO:0006935">
    <property type="term" value="P:chemotaxis"/>
    <property type="evidence" value="ECO:0007669"/>
    <property type="project" value="UniProtKB-KW"/>
</dbReference>
<evidence type="ECO:0000313" key="13">
    <source>
        <dbReference type="EMBL" id="SHJ20710.1"/>
    </source>
</evidence>
<comment type="similarity">
    <text evidence="8">Belongs to the methyl-accepting chemotaxis (MCP) protein family.</text>
</comment>
<keyword evidence="5 10" id="KW-1133">Transmembrane helix</keyword>
<dbReference type="SUPFAM" id="SSF58104">
    <property type="entry name" value="Methyl-accepting chemotaxis protein (MCP) signaling domain"/>
    <property type="match status" value="1"/>
</dbReference>
<dbReference type="Pfam" id="PF02743">
    <property type="entry name" value="dCache_1"/>
    <property type="match status" value="1"/>
</dbReference>
<dbReference type="PANTHER" id="PTHR32089:SF112">
    <property type="entry name" value="LYSOZYME-LIKE PROTEIN-RELATED"/>
    <property type="match status" value="1"/>
</dbReference>
<evidence type="ECO:0000256" key="4">
    <source>
        <dbReference type="ARBA" id="ARBA00022692"/>
    </source>
</evidence>
<accession>A0A1M6HES7</accession>
<dbReference type="InterPro" id="IPR033479">
    <property type="entry name" value="dCache_1"/>
</dbReference>
<evidence type="ECO:0000256" key="5">
    <source>
        <dbReference type="ARBA" id="ARBA00022989"/>
    </source>
</evidence>
<dbReference type="EMBL" id="FQZO01000003">
    <property type="protein sequence ID" value="SHJ20710.1"/>
    <property type="molecule type" value="Genomic_DNA"/>
</dbReference>
<evidence type="ECO:0000256" key="8">
    <source>
        <dbReference type="ARBA" id="ARBA00029447"/>
    </source>
</evidence>
<dbReference type="OrthoDB" id="5449717at2"/>
<evidence type="ECO:0000259" key="11">
    <source>
        <dbReference type="PROSITE" id="PS50111"/>
    </source>
</evidence>
<dbReference type="InterPro" id="IPR003660">
    <property type="entry name" value="HAMP_dom"/>
</dbReference>
<dbReference type="SMART" id="SM00283">
    <property type="entry name" value="MA"/>
    <property type="match status" value="1"/>
</dbReference>
<dbReference type="PANTHER" id="PTHR32089">
    <property type="entry name" value="METHYL-ACCEPTING CHEMOTAXIS PROTEIN MCPB"/>
    <property type="match status" value="1"/>
</dbReference>
<keyword evidence="3" id="KW-0145">Chemotaxis</keyword>
<evidence type="ECO:0000256" key="6">
    <source>
        <dbReference type="ARBA" id="ARBA00023136"/>
    </source>
</evidence>
<evidence type="ECO:0000313" key="14">
    <source>
        <dbReference type="Proteomes" id="UP000184080"/>
    </source>
</evidence>
<dbReference type="CDD" id="cd12912">
    <property type="entry name" value="PDC2_MCP_like"/>
    <property type="match status" value="1"/>
</dbReference>
<sequence>MTIKKKLPIIIALLLAIPLLATSIFTYFYSSNIISKNTQEQIKSLSSDGSQIISALILAEKAEIKGISGYENVISLAEKRNKTLDESFFQSYSQDINSLNEYLDKKAKEEGNLEHIFLVDSNGTIFADSAPGSFKKSVLDRDYFKDVVEKKELVISNSMVSKATGDLIVVFILPIKDADNNILGYVGKGVYVDYLTKNLKNIKVEGSGYVYLVDSKGIMLSHPEKDKITKPVENEVIKKVAQEVDSGKTIETKAEQYLYKGLKKLCSYSEVDETKWIIVITADLKEIQAGTTKMLYYTIMVTLVALAIAIIIAILFSKNITSPLGQAVTHLGYLANGDFSNDVPENFKRRKDELGTIGVALHDLQVQFVGLVGDIKNESNNIEVMVKNIKESVSDLNSNIEQVSATTEELSASMEETAASSEEMFATSQEIEKAVNSIAKKSEEGAIAAGEITKRAETTKNNVIIAQEKAVDIFNNTKENLKKAIDNSKVVEKINILSNAIMQITDQTNLLALNAAIEAARAGEAGKGFSVVAEEIRKLAEQSKDTVSEIQNITSQVKNAVDNLSDGSERLLDFVSSDVIRDYDTLLQVGEKYSEDAKFVNELVSDFSATAEELSASLQDVIKTIDGVAQAASEGAGGTTDIASRISDISSKSNDVLEEVSKSKESADNLNNEMSKFKITK</sequence>
<proteinExistence type="inferred from homology"/>
<dbReference type="STRING" id="1121298.SAMN05444401_2497"/>
<keyword evidence="7 9" id="KW-0807">Transducer</keyword>
<evidence type="ECO:0000256" key="3">
    <source>
        <dbReference type="ARBA" id="ARBA00022500"/>
    </source>
</evidence>
<feature type="transmembrane region" description="Helical" evidence="10">
    <location>
        <begin position="294"/>
        <end position="316"/>
    </location>
</feature>
<feature type="transmembrane region" description="Helical" evidence="10">
    <location>
        <begin position="7"/>
        <end position="29"/>
    </location>
</feature>
<dbReference type="PROSITE" id="PS50885">
    <property type="entry name" value="HAMP"/>
    <property type="match status" value="1"/>
</dbReference>
<gene>
    <name evidence="13" type="ORF">SAMN05444401_2497</name>
</gene>
<dbReference type="Gene3D" id="6.10.340.10">
    <property type="match status" value="1"/>
</dbReference>
<dbReference type="GO" id="GO:0007165">
    <property type="term" value="P:signal transduction"/>
    <property type="evidence" value="ECO:0007669"/>
    <property type="project" value="UniProtKB-KW"/>
</dbReference>
<dbReference type="PROSITE" id="PS50111">
    <property type="entry name" value="CHEMOTAXIS_TRANSDUC_2"/>
    <property type="match status" value="1"/>
</dbReference>
<feature type="domain" description="Methyl-accepting transducer" evidence="11">
    <location>
        <begin position="392"/>
        <end position="650"/>
    </location>
</feature>
<dbReference type="Gene3D" id="1.10.287.950">
    <property type="entry name" value="Methyl-accepting chemotaxis protein"/>
    <property type="match status" value="1"/>
</dbReference>
<feature type="domain" description="HAMP" evidence="12">
    <location>
        <begin position="318"/>
        <end position="373"/>
    </location>
</feature>
<evidence type="ECO:0000256" key="2">
    <source>
        <dbReference type="ARBA" id="ARBA00022475"/>
    </source>
</evidence>
<dbReference type="GO" id="GO:0005886">
    <property type="term" value="C:plasma membrane"/>
    <property type="evidence" value="ECO:0007669"/>
    <property type="project" value="UniProtKB-SubCell"/>
</dbReference>
<evidence type="ECO:0000256" key="9">
    <source>
        <dbReference type="PROSITE-ProRule" id="PRU00284"/>
    </source>
</evidence>
<keyword evidence="6 10" id="KW-0472">Membrane</keyword>
<dbReference type="Pfam" id="PF00015">
    <property type="entry name" value="MCPsignal"/>
    <property type="match status" value="1"/>
</dbReference>
<organism evidence="13 14">
    <name type="scientific">Clostridium amylolyticum</name>
    <dbReference type="NCBI Taxonomy" id="1121298"/>
    <lineage>
        <taxon>Bacteria</taxon>
        <taxon>Bacillati</taxon>
        <taxon>Bacillota</taxon>
        <taxon>Clostridia</taxon>
        <taxon>Eubacteriales</taxon>
        <taxon>Clostridiaceae</taxon>
        <taxon>Clostridium</taxon>
    </lineage>
</organism>
<evidence type="ECO:0000256" key="1">
    <source>
        <dbReference type="ARBA" id="ARBA00004651"/>
    </source>
</evidence>
<dbReference type="InterPro" id="IPR004089">
    <property type="entry name" value="MCPsignal_dom"/>
</dbReference>
<protein>
    <submittedName>
        <fullName evidence="13">Methyl-accepting chemotaxis sensory transducer with Cache sensor</fullName>
    </submittedName>
</protein>
<comment type="subcellular location">
    <subcellularLocation>
        <location evidence="1">Cell membrane</location>
        <topology evidence="1">Multi-pass membrane protein</topology>
    </subcellularLocation>
</comment>